<keyword evidence="9" id="KW-0449">Lipoprotein</keyword>
<comment type="subunit">
    <text evidence="4 9">The basal body constitutes a major portion of the flagellar organelle and consists of four rings (L,P,S, and M) mounted on a central rod.</text>
</comment>
<accession>A0A401J9V5</accession>
<keyword evidence="10" id="KW-0966">Cell projection</keyword>
<evidence type="ECO:0000256" key="7">
    <source>
        <dbReference type="ARBA" id="ARBA00023143"/>
    </source>
</evidence>
<keyword evidence="6 9" id="KW-0472">Membrane</keyword>
<organism evidence="10 11">
    <name type="scientific">Sulfuriferula multivorans</name>
    <dbReference type="NCBI Taxonomy" id="1559896"/>
    <lineage>
        <taxon>Bacteria</taxon>
        <taxon>Pseudomonadati</taxon>
        <taxon>Pseudomonadota</taxon>
        <taxon>Betaproteobacteria</taxon>
        <taxon>Nitrosomonadales</taxon>
        <taxon>Sulfuricellaceae</taxon>
        <taxon>Sulfuriferula</taxon>
    </lineage>
</organism>
<dbReference type="GO" id="GO:0003774">
    <property type="term" value="F:cytoskeletal motor activity"/>
    <property type="evidence" value="ECO:0007669"/>
    <property type="project" value="InterPro"/>
</dbReference>
<evidence type="ECO:0000256" key="4">
    <source>
        <dbReference type="ARBA" id="ARBA00011439"/>
    </source>
</evidence>
<keyword evidence="10" id="KW-0969">Cilium</keyword>
<evidence type="ECO:0000256" key="9">
    <source>
        <dbReference type="HAMAP-Rule" id="MF_00415"/>
    </source>
</evidence>
<evidence type="ECO:0000256" key="8">
    <source>
        <dbReference type="ARBA" id="ARBA00023237"/>
    </source>
</evidence>
<dbReference type="Proteomes" id="UP000286806">
    <property type="component" value="Unassembled WGS sequence"/>
</dbReference>
<evidence type="ECO:0000256" key="5">
    <source>
        <dbReference type="ARBA" id="ARBA00022729"/>
    </source>
</evidence>
<gene>
    <name evidence="9" type="primary">flgH</name>
    <name evidence="10" type="ORF">SFMTTN_0234</name>
</gene>
<dbReference type="PRINTS" id="PR01008">
    <property type="entry name" value="FLGLRINGFLGH"/>
</dbReference>
<dbReference type="InterPro" id="IPR000527">
    <property type="entry name" value="Flag_Lring"/>
</dbReference>
<reference evidence="10 11" key="1">
    <citation type="journal article" date="2019" name="Front. Microbiol.">
        <title>Genomes of Neutrophilic Sulfur-Oxidizing Chemolithoautotrophs Representing 9 Proteobacterial Species From 8 Genera.</title>
        <authorList>
            <person name="Watanabe T."/>
            <person name="Kojima H."/>
            <person name="Umezawa K."/>
            <person name="Hori C."/>
            <person name="Takasuka T.E."/>
            <person name="Kato Y."/>
            <person name="Fukui M."/>
        </authorList>
    </citation>
    <scope>NUCLEOTIDE SEQUENCE [LARGE SCALE GENOMIC DNA]</scope>
    <source>
        <strain evidence="10 11">TTN</strain>
    </source>
</reference>
<comment type="function">
    <text evidence="1 9">Assembles around the rod to form the L-ring and probably protects the motor/basal body from shearing forces during rotation.</text>
</comment>
<dbReference type="RefSeq" id="WP_124703293.1">
    <property type="nucleotide sequence ID" value="NZ_BGOW01000002.1"/>
</dbReference>
<evidence type="ECO:0000256" key="3">
    <source>
        <dbReference type="ARBA" id="ARBA00006929"/>
    </source>
</evidence>
<dbReference type="GO" id="GO:0009279">
    <property type="term" value="C:cell outer membrane"/>
    <property type="evidence" value="ECO:0007669"/>
    <property type="project" value="UniProtKB-SubCell"/>
</dbReference>
<name>A0A401J9V5_9PROT</name>
<dbReference type="PROSITE" id="PS51257">
    <property type="entry name" value="PROKAR_LIPOPROTEIN"/>
    <property type="match status" value="1"/>
</dbReference>
<dbReference type="GO" id="GO:0071973">
    <property type="term" value="P:bacterial-type flagellum-dependent cell motility"/>
    <property type="evidence" value="ECO:0007669"/>
    <property type="project" value="InterPro"/>
</dbReference>
<dbReference type="AlphaFoldDB" id="A0A401J9V5"/>
<evidence type="ECO:0000313" key="11">
    <source>
        <dbReference type="Proteomes" id="UP000286806"/>
    </source>
</evidence>
<dbReference type="Pfam" id="PF02107">
    <property type="entry name" value="FlgH"/>
    <property type="match status" value="1"/>
</dbReference>
<evidence type="ECO:0000313" key="10">
    <source>
        <dbReference type="EMBL" id="GBL44438.1"/>
    </source>
</evidence>
<keyword evidence="10" id="KW-0282">Flagellum</keyword>
<keyword evidence="5 9" id="KW-0732">Signal</keyword>
<keyword evidence="11" id="KW-1185">Reference proteome</keyword>
<dbReference type="OrthoDB" id="9789463at2"/>
<comment type="subcellular location">
    <subcellularLocation>
        <location evidence="9">Cell outer membrane</location>
        <topology evidence="9">Lipid-anchor</topology>
    </subcellularLocation>
    <subcellularLocation>
        <location evidence="9">Bacterial flagellum basal body</location>
    </subcellularLocation>
    <subcellularLocation>
        <location evidence="2">Membrane</location>
    </subcellularLocation>
</comment>
<dbReference type="PANTHER" id="PTHR34933:SF3">
    <property type="entry name" value="FLAGELLAR L-RING PROTEIN"/>
    <property type="match status" value="1"/>
</dbReference>
<keyword evidence="7 9" id="KW-0975">Bacterial flagellum</keyword>
<protein>
    <recommendedName>
        <fullName evidence="9">Flagellar L-ring protein</fullName>
    </recommendedName>
    <alternativeName>
        <fullName evidence="9">Basal body L-ring protein</fullName>
    </alternativeName>
</protein>
<keyword evidence="8 9" id="KW-0998">Cell outer membrane</keyword>
<dbReference type="EMBL" id="BGOW01000002">
    <property type="protein sequence ID" value="GBL44438.1"/>
    <property type="molecule type" value="Genomic_DNA"/>
</dbReference>
<evidence type="ECO:0000256" key="2">
    <source>
        <dbReference type="ARBA" id="ARBA00004370"/>
    </source>
</evidence>
<dbReference type="GO" id="GO:0009427">
    <property type="term" value="C:bacterial-type flagellum basal body, distal rod, L ring"/>
    <property type="evidence" value="ECO:0007669"/>
    <property type="project" value="InterPro"/>
</dbReference>
<sequence>MNNRAVAVMILSIVLLGGCAVVPDTIVQKPTHAKPLQAAPAAPTNGGIFQATSYRPLFEDRRARLVGDVLTIAINEKTNAGKQTGSSGSKSGSVAASIPTILGLPLKMLQGTSVSAQSANKYDTKGAENSSNIFTGTLTVTVTDVLPNGNLMVSGEKQVSLDTGVEYIRFSGVVSPDTIATGNVVSSTQVADARVEYRSNSRIDAAQVMTSLTRFFLSVMPL</sequence>
<comment type="caution">
    <text evidence="10">The sequence shown here is derived from an EMBL/GenBank/DDBJ whole genome shotgun (WGS) entry which is preliminary data.</text>
</comment>
<evidence type="ECO:0000256" key="1">
    <source>
        <dbReference type="ARBA" id="ARBA00002591"/>
    </source>
</evidence>
<comment type="similarity">
    <text evidence="3 9">Belongs to the FlgH family.</text>
</comment>
<evidence type="ECO:0000256" key="6">
    <source>
        <dbReference type="ARBA" id="ARBA00023136"/>
    </source>
</evidence>
<proteinExistence type="inferred from homology"/>
<dbReference type="HAMAP" id="MF_00415">
    <property type="entry name" value="FlgH"/>
    <property type="match status" value="1"/>
</dbReference>
<dbReference type="PANTHER" id="PTHR34933">
    <property type="entry name" value="FLAGELLAR L-RING PROTEIN"/>
    <property type="match status" value="1"/>
</dbReference>